<protein>
    <submittedName>
        <fullName evidence="1">Uncharacterized protein</fullName>
    </submittedName>
</protein>
<organism evidence="1 2">
    <name type="scientific">Nocardiopsis aegyptia</name>
    <dbReference type="NCBI Taxonomy" id="220378"/>
    <lineage>
        <taxon>Bacteria</taxon>
        <taxon>Bacillati</taxon>
        <taxon>Actinomycetota</taxon>
        <taxon>Actinomycetes</taxon>
        <taxon>Streptosporangiales</taxon>
        <taxon>Nocardiopsidaceae</taxon>
        <taxon>Nocardiopsis</taxon>
    </lineage>
</organism>
<evidence type="ECO:0000313" key="2">
    <source>
        <dbReference type="Proteomes" id="UP000572051"/>
    </source>
</evidence>
<dbReference type="RefSeq" id="WP_179820550.1">
    <property type="nucleotide sequence ID" value="NZ_JACCFS010000001.1"/>
</dbReference>
<proteinExistence type="predicted"/>
<dbReference type="EMBL" id="JACCFS010000001">
    <property type="protein sequence ID" value="NYJ32643.1"/>
    <property type="molecule type" value="Genomic_DNA"/>
</dbReference>
<accession>A0A7Z0J824</accession>
<reference evidence="1 2" key="1">
    <citation type="submission" date="2020-07" db="EMBL/GenBank/DDBJ databases">
        <title>Sequencing the genomes of 1000 actinobacteria strains.</title>
        <authorList>
            <person name="Klenk H.-P."/>
        </authorList>
    </citation>
    <scope>NUCLEOTIDE SEQUENCE [LARGE SCALE GENOMIC DNA]</scope>
    <source>
        <strain evidence="1 2">DSM 44442</strain>
    </source>
</reference>
<comment type="caution">
    <text evidence="1">The sequence shown here is derived from an EMBL/GenBank/DDBJ whole genome shotgun (WGS) entry which is preliminary data.</text>
</comment>
<dbReference type="Proteomes" id="UP000572051">
    <property type="component" value="Unassembled WGS sequence"/>
</dbReference>
<keyword evidence="2" id="KW-1185">Reference proteome</keyword>
<gene>
    <name evidence="1" type="ORF">HNR10_000524</name>
</gene>
<name>A0A7Z0J824_9ACTN</name>
<evidence type="ECO:0000313" key="1">
    <source>
        <dbReference type="EMBL" id="NYJ32643.1"/>
    </source>
</evidence>
<dbReference type="AlphaFoldDB" id="A0A7Z0J824"/>
<sequence length="125" mass="13716">MTRAEEWFALDLVENFPPLGENIDFYYDGPEAFLAHVFFGIEVTREVVAAYVADISGQPIEGGLDWRGVLSFLDRCLRAGDRAVGTVIGTSFLFQLPTPGQAGHGIVDELDGELARLFEVVRPNG</sequence>